<dbReference type="InterPro" id="IPR001647">
    <property type="entry name" value="HTH_TetR"/>
</dbReference>
<evidence type="ECO:0000256" key="2">
    <source>
        <dbReference type="PROSITE-ProRule" id="PRU00335"/>
    </source>
</evidence>
<accession>A0ABT1KFJ1</accession>
<dbReference type="SUPFAM" id="SSF48498">
    <property type="entry name" value="Tetracyclin repressor-like, C-terminal domain"/>
    <property type="match status" value="1"/>
</dbReference>
<protein>
    <submittedName>
        <fullName evidence="4">AcrR family transcriptional regulator</fullName>
    </submittedName>
</protein>
<dbReference type="PROSITE" id="PS50977">
    <property type="entry name" value="HTH_TETR_2"/>
    <property type="match status" value="1"/>
</dbReference>
<dbReference type="SUPFAM" id="SSF46689">
    <property type="entry name" value="Homeodomain-like"/>
    <property type="match status" value="1"/>
</dbReference>
<keyword evidence="1 2" id="KW-0238">DNA-binding</keyword>
<evidence type="ECO:0000313" key="4">
    <source>
        <dbReference type="EMBL" id="MCP2352131.1"/>
    </source>
</evidence>
<proteinExistence type="predicted"/>
<dbReference type="Pfam" id="PF00440">
    <property type="entry name" value="TetR_N"/>
    <property type="match status" value="1"/>
</dbReference>
<evidence type="ECO:0000256" key="1">
    <source>
        <dbReference type="ARBA" id="ARBA00023125"/>
    </source>
</evidence>
<dbReference type="Proteomes" id="UP001320766">
    <property type="component" value="Unassembled WGS sequence"/>
</dbReference>
<dbReference type="InterPro" id="IPR050109">
    <property type="entry name" value="HTH-type_TetR-like_transc_reg"/>
</dbReference>
<evidence type="ECO:0000313" key="5">
    <source>
        <dbReference type="Proteomes" id="UP001320766"/>
    </source>
</evidence>
<comment type="caution">
    <text evidence="4">The sequence shown here is derived from an EMBL/GenBank/DDBJ whole genome shotgun (WGS) entry which is preliminary data.</text>
</comment>
<feature type="domain" description="HTH tetR-type" evidence="3">
    <location>
        <begin position="10"/>
        <end position="70"/>
    </location>
</feature>
<dbReference type="InterPro" id="IPR009057">
    <property type="entry name" value="Homeodomain-like_sf"/>
</dbReference>
<evidence type="ECO:0000259" key="3">
    <source>
        <dbReference type="PROSITE" id="PS50977"/>
    </source>
</evidence>
<gene>
    <name evidence="4" type="ORF">HD595_008253</name>
</gene>
<dbReference type="PANTHER" id="PTHR30055">
    <property type="entry name" value="HTH-TYPE TRANSCRIPTIONAL REGULATOR RUTR"/>
    <property type="match status" value="1"/>
</dbReference>
<reference evidence="4 5" key="1">
    <citation type="submission" date="2022-06" db="EMBL/GenBank/DDBJ databases">
        <title>Sequencing the genomes of 1000 actinobacteria strains.</title>
        <authorList>
            <person name="Klenk H.-P."/>
        </authorList>
    </citation>
    <scope>NUCLEOTIDE SEQUENCE [LARGE SCALE GENOMIC DNA]</scope>
    <source>
        <strain evidence="4 5">DSM 44170</strain>
    </source>
</reference>
<dbReference type="Gene3D" id="1.10.357.10">
    <property type="entry name" value="Tetracycline Repressor, domain 2"/>
    <property type="match status" value="1"/>
</dbReference>
<keyword evidence="5" id="KW-1185">Reference proteome</keyword>
<sequence length="201" mass="21897">MKSAKQARGRETVEQLVEAAMAVYAEGGPERFTLTAVIEASGVSVGSLYHHFGSFDVLAAEVWSRCMADLLDHLVAALRATRTARTGVRAMVVGYLRWAAGHRARAHFLLVSPYAGRVLPHAERMRAGKAERMEAIAAWFAPHVAAGRIQDLPPALIEMLVIGPVAETVRRWLAGVPGIDLDEAARLLPERIWQSVRGPDS</sequence>
<name>A0ABT1KFJ1_9ACTN</name>
<dbReference type="InterPro" id="IPR036271">
    <property type="entry name" value="Tet_transcr_reg_TetR-rel_C_sf"/>
</dbReference>
<dbReference type="PRINTS" id="PR00455">
    <property type="entry name" value="HTHTETR"/>
</dbReference>
<dbReference type="RefSeq" id="WP_253779176.1">
    <property type="nucleotide sequence ID" value="NZ_BAAAVE010000011.1"/>
</dbReference>
<feature type="DNA-binding region" description="H-T-H motif" evidence="2">
    <location>
        <begin position="33"/>
        <end position="52"/>
    </location>
</feature>
<dbReference type="PANTHER" id="PTHR30055:SF187">
    <property type="entry name" value="TRANSCRIPTIONAL REGULATORY PROTEIN"/>
    <property type="match status" value="1"/>
</dbReference>
<dbReference type="EMBL" id="JAMZEC010000001">
    <property type="protein sequence ID" value="MCP2352131.1"/>
    <property type="molecule type" value="Genomic_DNA"/>
</dbReference>
<organism evidence="4 5">
    <name type="scientific">Nonomuraea roseoviolacea subsp. carminata</name>
    <dbReference type="NCBI Taxonomy" id="160689"/>
    <lineage>
        <taxon>Bacteria</taxon>
        <taxon>Bacillati</taxon>
        <taxon>Actinomycetota</taxon>
        <taxon>Actinomycetes</taxon>
        <taxon>Streptosporangiales</taxon>
        <taxon>Streptosporangiaceae</taxon>
        <taxon>Nonomuraea</taxon>
    </lineage>
</organism>